<gene>
    <name evidence="1" type="ORF">SAMN02745724_02281</name>
</gene>
<protein>
    <submittedName>
        <fullName evidence="1">Oligoribonuclease NrnB or cAMP/cGMP phosphodiesterase, DHH superfamily</fullName>
    </submittedName>
</protein>
<reference evidence="1 2" key="1">
    <citation type="submission" date="2016-10" db="EMBL/GenBank/DDBJ databases">
        <authorList>
            <person name="de Groot N.N."/>
        </authorList>
    </citation>
    <scope>NUCLEOTIDE SEQUENCE [LARGE SCALE GENOMIC DNA]</scope>
    <source>
        <strain evidence="1 2">DSM 6059</strain>
    </source>
</reference>
<proteinExistence type="predicted"/>
<dbReference type="STRING" id="1123010.SAMN02745724_02281"/>
<dbReference type="InterPro" id="IPR038763">
    <property type="entry name" value="DHH_sf"/>
</dbReference>
<sequence length="281" mass="31168">MKYLCIYHKNCSDGFGAALAVKQYCDENQLDCDFIAAQHGDKAPDVSNKHVFIVDFSYSREVILTLEKSAASLLVIDHHKTAEEALAGLDCCVFDMNRSGAVLAWQHLLPERPVPTLLAYIQDRDLWHWQLPSSKAVSAALQTCAMEFEVWEQYLDEDKLLDLISKGEAIVDYQNKQIERATKPKNVEMIEIAGYQVPCVNTNSLSSEIGNELAKGHPFAAMYCDSSDKRIFSLRSDVDGVDVANIAKLFGGGGHFHAAGFAVDKPKISLGLVSHFENPEK</sequence>
<dbReference type="PANTHER" id="PTHR46922:SF4">
    <property type="entry name" value="DHHA1 DOMAIN PROTEIN"/>
    <property type="match status" value="1"/>
</dbReference>
<dbReference type="OrthoDB" id="10630at2"/>
<accession>A0A1I1LEE3</accession>
<organism evidence="1 2">
    <name type="scientific">Pseudoalteromonas denitrificans DSM 6059</name>
    <dbReference type="NCBI Taxonomy" id="1123010"/>
    <lineage>
        <taxon>Bacteria</taxon>
        <taxon>Pseudomonadati</taxon>
        <taxon>Pseudomonadota</taxon>
        <taxon>Gammaproteobacteria</taxon>
        <taxon>Alteromonadales</taxon>
        <taxon>Pseudoalteromonadaceae</taxon>
        <taxon>Pseudoalteromonas</taxon>
    </lineage>
</organism>
<dbReference type="SUPFAM" id="SSF64182">
    <property type="entry name" value="DHH phosphoesterases"/>
    <property type="match status" value="1"/>
</dbReference>
<evidence type="ECO:0000313" key="1">
    <source>
        <dbReference type="EMBL" id="SFC68743.1"/>
    </source>
</evidence>
<dbReference type="AlphaFoldDB" id="A0A1I1LEE3"/>
<dbReference type="RefSeq" id="WP_091983753.1">
    <property type="nucleotide sequence ID" value="NZ_FOLO01000015.1"/>
</dbReference>
<name>A0A1I1LEE3_9GAMM</name>
<keyword evidence="2" id="KW-1185">Reference proteome</keyword>
<dbReference type="Gene3D" id="3.10.310.30">
    <property type="match status" value="1"/>
</dbReference>
<dbReference type="Proteomes" id="UP000198862">
    <property type="component" value="Unassembled WGS sequence"/>
</dbReference>
<evidence type="ECO:0000313" key="2">
    <source>
        <dbReference type="Proteomes" id="UP000198862"/>
    </source>
</evidence>
<dbReference type="PANTHER" id="PTHR46922">
    <property type="entry name" value="DHHA1 DOMAIN PROTEIN"/>
    <property type="match status" value="1"/>
</dbReference>
<dbReference type="EMBL" id="FOLO01000015">
    <property type="protein sequence ID" value="SFC68743.1"/>
    <property type="molecule type" value="Genomic_DNA"/>
</dbReference>